<evidence type="ECO:0000256" key="11">
    <source>
        <dbReference type="ARBA" id="ARBA00023196"/>
    </source>
</evidence>
<dbReference type="Gene3D" id="6.10.140.880">
    <property type="match status" value="1"/>
</dbReference>
<keyword evidence="5" id="KW-0375">Hydrogen ion transport</keyword>
<keyword evidence="10" id="KW-0472">Membrane</keyword>
<dbReference type="SUPFAM" id="SSF51344">
    <property type="entry name" value="Epsilon subunit of F1F0-ATP synthase N-terminal domain"/>
    <property type="match status" value="1"/>
</dbReference>
<dbReference type="InterPro" id="IPR048938">
    <property type="entry name" value="ATPD_C_fung"/>
</dbReference>
<keyword evidence="7" id="KW-0809">Transit peptide</keyword>
<evidence type="ECO:0000256" key="8">
    <source>
        <dbReference type="ARBA" id="ARBA00023065"/>
    </source>
</evidence>
<dbReference type="GO" id="GO:0005743">
    <property type="term" value="C:mitochondrial inner membrane"/>
    <property type="evidence" value="ECO:0007669"/>
    <property type="project" value="UniProtKB-SubCell"/>
</dbReference>
<evidence type="ECO:0000313" key="16">
    <source>
        <dbReference type="EMBL" id="CCG80896.1"/>
    </source>
</evidence>
<dbReference type="FunFam" id="2.60.15.10:FF:000003">
    <property type="entry name" value="ATP synthase subunit delta, mitochondrial"/>
    <property type="match status" value="1"/>
</dbReference>
<evidence type="ECO:0000256" key="9">
    <source>
        <dbReference type="ARBA" id="ARBA00023128"/>
    </source>
</evidence>
<evidence type="ECO:0000256" key="5">
    <source>
        <dbReference type="ARBA" id="ARBA00022781"/>
    </source>
</evidence>
<keyword evidence="11" id="KW-0139">CF(1)</keyword>
<keyword evidence="8" id="KW-0406">Ion transport</keyword>
<dbReference type="InterPro" id="IPR020546">
    <property type="entry name" value="ATP_synth_F1_dsu/esu_N"/>
</dbReference>
<dbReference type="PANTHER" id="PTHR13822:SF7">
    <property type="entry name" value="ATP SYNTHASE SUBUNIT DELTA, MITOCHONDRIAL"/>
    <property type="match status" value="1"/>
</dbReference>
<comment type="similarity">
    <text evidence="2">Belongs to the ATPase epsilon chain family.</text>
</comment>
<keyword evidence="4" id="KW-0813">Transport</keyword>
<comment type="caution">
    <text evidence="16">The sequence shown here is derived from an EMBL/GenBank/DDBJ whole genome shotgun (WGS) entry which is preliminary data.</text>
</comment>
<evidence type="ECO:0000256" key="13">
    <source>
        <dbReference type="ARBA" id="ARBA00031669"/>
    </source>
</evidence>
<dbReference type="CDD" id="cd12152">
    <property type="entry name" value="F1-ATPase_delta"/>
    <property type="match status" value="1"/>
</dbReference>
<dbReference type="Pfam" id="PF02823">
    <property type="entry name" value="ATP-synt_DE_N"/>
    <property type="match status" value="1"/>
</dbReference>
<dbReference type="Gene3D" id="2.60.15.10">
    <property type="entry name" value="F0F1 ATP synthase delta/epsilon subunit, N-terminal"/>
    <property type="match status" value="1"/>
</dbReference>
<evidence type="ECO:0000256" key="1">
    <source>
        <dbReference type="ARBA" id="ARBA00004273"/>
    </source>
</evidence>
<dbReference type="eggNOG" id="KOG1758">
    <property type="taxonomic scope" value="Eukaryota"/>
</dbReference>
<evidence type="ECO:0000256" key="2">
    <source>
        <dbReference type="ARBA" id="ARBA00005712"/>
    </source>
</evidence>
<keyword evidence="9" id="KW-0496">Mitochondrion</keyword>
<dbReference type="GO" id="GO:0046933">
    <property type="term" value="F:proton-transporting ATP synthase activity, rotational mechanism"/>
    <property type="evidence" value="ECO:0007669"/>
    <property type="project" value="InterPro"/>
</dbReference>
<dbReference type="STRING" id="1097556.R4X6R8"/>
<dbReference type="GO" id="GO:0045259">
    <property type="term" value="C:proton-transporting ATP synthase complex"/>
    <property type="evidence" value="ECO:0007669"/>
    <property type="project" value="UniProtKB-KW"/>
</dbReference>
<dbReference type="AlphaFoldDB" id="R4X6R8"/>
<evidence type="ECO:0000256" key="10">
    <source>
        <dbReference type="ARBA" id="ARBA00023136"/>
    </source>
</evidence>
<organism evidence="16 17">
    <name type="scientific">Taphrina deformans (strain PYCC 5710 / ATCC 11124 / CBS 356.35 / IMI 108563 / JCM 9778 / NBRC 8474)</name>
    <name type="common">Peach leaf curl fungus</name>
    <name type="synonym">Lalaria deformans</name>
    <dbReference type="NCBI Taxonomy" id="1097556"/>
    <lineage>
        <taxon>Eukaryota</taxon>
        <taxon>Fungi</taxon>
        <taxon>Dikarya</taxon>
        <taxon>Ascomycota</taxon>
        <taxon>Taphrinomycotina</taxon>
        <taxon>Taphrinomycetes</taxon>
        <taxon>Taphrinales</taxon>
        <taxon>Taphrinaceae</taxon>
        <taxon>Taphrina</taxon>
    </lineage>
</organism>
<evidence type="ECO:0000256" key="7">
    <source>
        <dbReference type="ARBA" id="ARBA00022946"/>
    </source>
</evidence>
<dbReference type="OrthoDB" id="270171at2759"/>
<dbReference type="InterPro" id="IPR001469">
    <property type="entry name" value="ATP_synth_F1_dsu/esu"/>
</dbReference>
<dbReference type="Pfam" id="PF21334">
    <property type="entry name" value="ATPD_C_fung"/>
    <property type="match status" value="1"/>
</dbReference>
<keyword evidence="6" id="KW-0999">Mitochondrion inner membrane</keyword>
<feature type="domain" description="ATP synthase F1 complex delta/epsilon subunit N-terminal" evidence="14">
    <location>
        <begin position="42"/>
        <end position="102"/>
    </location>
</feature>
<dbReference type="Proteomes" id="UP000013776">
    <property type="component" value="Unassembled WGS sequence"/>
</dbReference>
<reference evidence="16 17" key="1">
    <citation type="journal article" date="2013" name="MBio">
        <title>Genome sequencing of the plant pathogen Taphrina deformans, the causal agent of peach leaf curl.</title>
        <authorList>
            <person name="Cisse O.H."/>
            <person name="Almeida J.M.G.C.F."/>
            <person name="Fonseca A."/>
            <person name="Kumar A.A."/>
            <person name="Salojaervi J."/>
            <person name="Overmyer K."/>
            <person name="Hauser P.M."/>
            <person name="Pagni M."/>
        </authorList>
    </citation>
    <scope>NUCLEOTIDE SEQUENCE [LARGE SCALE GENOMIC DNA]</scope>
    <source>
        <strain evidence="17">PYCC 5710 / ATCC 11124 / CBS 356.35 / IMI 108563 / JCM 9778 / NBRC 8474</strain>
    </source>
</reference>
<name>R4X6R8_TAPDE</name>
<keyword evidence="12" id="KW-0066">ATP synthesis</keyword>
<evidence type="ECO:0000259" key="15">
    <source>
        <dbReference type="Pfam" id="PF21334"/>
    </source>
</evidence>
<evidence type="ECO:0000259" key="14">
    <source>
        <dbReference type="Pfam" id="PF02823"/>
    </source>
</evidence>
<feature type="domain" description="F1F0-ATP synthase subunit delta C-terminal" evidence="15">
    <location>
        <begin position="119"/>
        <end position="158"/>
    </location>
</feature>
<protein>
    <recommendedName>
        <fullName evidence="3">ATP synthase subunit delta, mitochondrial</fullName>
    </recommendedName>
    <alternativeName>
        <fullName evidence="13">F-ATPase delta subunit</fullName>
    </alternativeName>
</protein>
<accession>R4X6R8</accession>
<evidence type="ECO:0000256" key="6">
    <source>
        <dbReference type="ARBA" id="ARBA00022792"/>
    </source>
</evidence>
<dbReference type="HAMAP" id="MF_00530">
    <property type="entry name" value="ATP_synth_epsil_bac"/>
    <property type="match status" value="1"/>
</dbReference>
<gene>
    <name evidence="16" type="ORF">TAPDE_000549</name>
</gene>
<dbReference type="InterPro" id="IPR036771">
    <property type="entry name" value="ATPsynth_dsu/esu_N"/>
</dbReference>
<evidence type="ECO:0000256" key="4">
    <source>
        <dbReference type="ARBA" id="ARBA00022448"/>
    </source>
</evidence>
<proteinExistence type="inferred from homology"/>
<evidence type="ECO:0000256" key="12">
    <source>
        <dbReference type="ARBA" id="ARBA00023310"/>
    </source>
</evidence>
<dbReference type="PANTHER" id="PTHR13822">
    <property type="entry name" value="ATP SYNTHASE DELTA/EPSILON CHAIN"/>
    <property type="match status" value="1"/>
</dbReference>
<sequence length="162" mass="17347">MFRNALRSAIAAKPTAPLLRRGYAEAVPTDKIRLSLSVPHSALFADKDVVQVNIPSTSGDMGVLANHVPSIEQLKAGVLEIFTEGGNKEEYFVAGGFAVVQPGSKLSINAVEAYKLEDFSKEAITSNLQEAQRIASGGGSEEDIAEARIQIEVLESLNSYVK</sequence>
<keyword evidence="17" id="KW-1185">Reference proteome</keyword>
<dbReference type="EMBL" id="CAHR02000018">
    <property type="protein sequence ID" value="CCG80896.1"/>
    <property type="molecule type" value="Genomic_DNA"/>
</dbReference>
<evidence type="ECO:0000256" key="3">
    <source>
        <dbReference type="ARBA" id="ARBA00016960"/>
    </source>
</evidence>
<comment type="subcellular location">
    <subcellularLocation>
        <location evidence="1">Mitochondrion inner membrane</location>
    </subcellularLocation>
</comment>
<evidence type="ECO:0000313" key="17">
    <source>
        <dbReference type="Proteomes" id="UP000013776"/>
    </source>
</evidence>
<dbReference type="VEuPathDB" id="FungiDB:TAPDE_000549"/>